<organism evidence="3 4">
    <name type="scientific">Kribbella caucasensis</name>
    <dbReference type="NCBI Taxonomy" id="2512215"/>
    <lineage>
        <taxon>Bacteria</taxon>
        <taxon>Bacillati</taxon>
        <taxon>Actinomycetota</taxon>
        <taxon>Actinomycetes</taxon>
        <taxon>Propionibacteriales</taxon>
        <taxon>Kribbellaceae</taxon>
        <taxon>Kribbella</taxon>
    </lineage>
</organism>
<protein>
    <submittedName>
        <fullName evidence="3">Glycosyl transferase family 1</fullName>
    </submittedName>
</protein>
<dbReference type="OrthoDB" id="9794513at2"/>
<name>A0A4R6KFE8_9ACTN</name>
<dbReference type="GO" id="GO:0016757">
    <property type="term" value="F:glycosyltransferase activity"/>
    <property type="evidence" value="ECO:0007669"/>
    <property type="project" value="InterPro"/>
</dbReference>
<keyword evidence="4" id="KW-1185">Reference proteome</keyword>
<evidence type="ECO:0000259" key="2">
    <source>
        <dbReference type="Pfam" id="PF00534"/>
    </source>
</evidence>
<feature type="domain" description="Glycosyl transferase family 1" evidence="2">
    <location>
        <begin position="199"/>
        <end position="295"/>
    </location>
</feature>
<reference evidence="3 4" key="1">
    <citation type="submission" date="2019-03" db="EMBL/GenBank/DDBJ databases">
        <title>Genomic Encyclopedia of Type Strains, Phase III (KMG-III): the genomes of soil and plant-associated and newly described type strains.</title>
        <authorList>
            <person name="Whitman W."/>
        </authorList>
    </citation>
    <scope>NUCLEOTIDE SEQUENCE [LARGE SCALE GENOMIC DNA]</scope>
    <source>
        <strain evidence="3 4">VKM Ac-2527</strain>
    </source>
</reference>
<dbReference type="Pfam" id="PF00534">
    <property type="entry name" value="Glycos_transf_1"/>
    <property type="match status" value="1"/>
</dbReference>
<evidence type="ECO:0000313" key="3">
    <source>
        <dbReference type="EMBL" id="TDO47970.1"/>
    </source>
</evidence>
<proteinExistence type="predicted"/>
<dbReference type="InterPro" id="IPR001296">
    <property type="entry name" value="Glyco_trans_1"/>
</dbReference>
<evidence type="ECO:0000256" key="1">
    <source>
        <dbReference type="ARBA" id="ARBA00022679"/>
    </source>
</evidence>
<gene>
    <name evidence="3" type="ORF">EV643_108287</name>
</gene>
<dbReference type="AlphaFoldDB" id="A0A4R6KFE8"/>
<dbReference type="EMBL" id="SNWQ01000008">
    <property type="protein sequence ID" value="TDO47970.1"/>
    <property type="molecule type" value="Genomic_DNA"/>
</dbReference>
<accession>A0A4R6KFE8</accession>
<keyword evidence="1 3" id="KW-0808">Transferase</keyword>
<sequence length="319" mass="35837">MRILAWHVHAAWMTSFVQGAHEYYVPVLSDRGPDGMGRAQTYPWPDSVRELTPEELRRTDFDVVVLQRPHELELFHRWTGHALGRNGRPAVYVEHNTPRGDVNDWRHPLADRGDIPIVHVTEFNRTMWDNGLAPAEVIEHGVPDYGYQYTGTLDSLVVSINEPVRRSRVAGLDLVATIAEQVPVSVYGLGTEELSARIHRGLAVTGSLSQDELHRRMAMHFAYLHPYRWTSLGLALIEAMTLGMPVLVVAATAAPEAVPPETGVVTSRLDLLARTASRWLSDPDEARRCGLAARAHALAHFGLPRFLDDWDRMLKEVCR</sequence>
<dbReference type="SUPFAM" id="SSF53756">
    <property type="entry name" value="UDP-Glycosyltransferase/glycogen phosphorylase"/>
    <property type="match status" value="1"/>
</dbReference>
<dbReference type="RefSeq" id="WP_133801394.1">
    <property type="nucleotide sequence ID" value="NZ_SNWQ01000008.1"/>
</dbReference>
<dbReference type="Gene3D" id="3.40.50.2000">
    <property type="entry name" value="Glycogen Phosphorylase B"/>
    <property type="match status" value="1"/>
</dbReference>
<dbReference type="Proteomes" id="UP000295388">
    <property type="component" value="Unassembled WGS sequence"/>
</dbReference>
<comment type="caution">
    <text evidence="3">The sequence shown here is derived from an EMBL/GenBank/DDBJ whole genome shotgun (WGS) entry which is preliminary data.</text>
</comment>
<evidence type="ECO:0000313" key="4">
    <source>
        <dbReference type="Proteomes" id="UP000295388"/>
    </source>
</evidence>